<name>A0A7Y0ZWL5_PSEVE</name>
<dbReference type="AlphaFoldDB" id="A0A7Y0ZWL5"/>
<dbReference type="Proteomes" id="UP000552560">
    <property type="component" value="Unassembled WGS sequence"/>
</dbReference>
<evidence type="ECO:0000313" key="1">
    <source>
        <dbReference type="EMBL" id="NMX99332.1"/>
    </source>
</evidence>
<comment type="caution">
    <text evidence="1">The sequence shown here is derived from an EMBL/GenBank/DDBJ whole genome shotgun (WGS) entry which is preliminary data.</text>
</comment>
<gene>
    <name evidence="1" type="ORF">HBO43_22335</name>
</gene>
<sequence>MARLDMEVSVEGAEDLLRPLAEAIKSLEHFPEFPLQVFRDLVANSLHDISVGFDGAALATGDLRGVCRPGRNLELVTAALLALNTYLHR</sequence>
<reference evidence="1 2" key="1">
    <citation type="journal article" date="2020" name="Front. Microbiol.">
        <title>Genetic Organization of the aprX-lipA2 Operon Affects the Proteolytic Potential of Pseudomonas Species in Milk.</title>
        <authorList>
            <person name="Maier C."/>
            <person name="Huptas C."/>
            <person name="von Neubeck M."/>
            <person name="Scherer S."/>
            <person name="Wenning M."/>
            <person name="Lucking G."/>
        </authorList>
    </citation>
    <scope>NUCLEOTIDE SEQUENCE [LARGE SCALE GENOMIC DNA]</scope>
    <source>
        <strain evidence="1 2">WS 4671</strain>
    </source>
</reference>
<organism evidence="1 2">
    <name type="scientific">Pseudomonas veronii</name>
    <dbReference type="NCBI Taxonomy" id="76761"/>
    <lineage>
        <taxon>Bacteria</taxon>
        <taxon>Pseudomonadati</taxon>
        <taxon>Pseudomonadota</taxon>
        <taxon>Gammaproteobacteria</taxon>
        <taxon>Pseudomonadales</taxon>
        <taxon>Pseudomonadaceae</taxon>
        <taxon>Pseudomonas</taxon>
    </lineage>
</organism>
<accession>A0A7Y0ZWL5</accession>
<evidence type="ECO:0000313" key="2">
    <source>
        <dbReference type="Proteomes" id="UP000552560"/>
    </source>
</evidence>
<protein>
    <submittedName>
        <fullName evidence="1">Uncharacterized protein</fullName>
    </submittedName>
</protein>
<proteinExistence type="predicted"/>
<dbReference type="EMBL" id="JAAQWE010000025">
    <property type="protein sequence ID" value="NMX99332.1"/>
    <property type="molecule type" value="Genomic_DNA"/>
</dbReference>